<keyword evidence="6" id="KW-0282">Flagellum</keyword>
<reference evidence="6 7" key="1">
    <citation type="journal article" date="2015" name="Stand. Genomic Sci.">
        <title>Genomic Encyclopedia of Bacterial and Archaeal Type Strains, Phase III: the genomes of soil and plant-associated and newly described type strains.</title>
        <authorList>
            <person name="Whitman W.B."/>
            <person name="Woyke T."/>
            <person name="Klenk H.P."/>
            <person name="Zhou Y."/>
            <person name="Lilburn T.G."/>
            <person name="Beck B.J."/>
            <person name="De Vos P."/>
            <person name="Vandamme P."/>
            <person name="Eisen J.A."/>
            <person name="Garrity G."/>
            <person name="Hugenholtz P."/>
            <person name="Kyrpides N.C."/>
        </authorList>
    </citation>
    <scope>NUCLEOTIDE SEQUENCE [LARGE SCALE GENOMIC DNA]</scope>
    <source>
        <strain evidence="6 7">ASC-9842</strain>
    </source>
</reference>
<proteinExistence type="predicted"/>
<dbReference type="Proteomes" id="UP000291078">
    <property type="component" value="Unassembled WGS sequence"/>
</dbReference>
<dbReference type="AlphaFoldDB" id="A0A4Q7RCK9"/>
<keyword evidence="7" id="KW-1185">Reference proteome</keyword>
<evidence type="ECO:0000256" key="3">
    <source>
        <dbReference type="ARBA" id="ARBA00022795"/>
    </source>
</evidence>
<dbReference type="Pfam" id="PF05400">
    <property type="entry name" value="FliT"/>
    <property type="match status" value="1"/>
</dbReference>
<keyword evidence="6" id="KW-0969">Cilium</keyword>
<evidence type="ECO:0000256" key="5">
    <source>
        <dbReference type="ARBA" id="ARBA00093797"/>
    </source>
</evidence>
<evidence type="ECO:0000313" key="6">
    <source>
        <dbReference type="EMBL" id="RZT30834.1"/>
    </source>
</evidence>
<name>A0A4Q7RCK9_9BURK</name>
<dbReference type="Gene3D" id="1.20.58.380">
    <property type="entry name" value="Flagellar protein flit"/>
    <property type="match status" value="1"/>
</dbReference>
<gene>
    <name evidence="6" type="ORF">EV147_4682</name>
</gene>
<accession>A0A4Q7RCK9</accession>
<dbReference type="InterPro" id="IPR008622">
    <property type="entry name" value="FliT"/>
</dbReference>
<evidence type="ECO:0000256" key="4">
    <source>
        <dbReference type="ARBA" id="ARBA00023186"/>
    </source>
</evidence>
<evidence type="ECO:0000313" key="7">
    <source>
        <dbReference type="Proteomes" id="UP000291078"/>
    </source>
</evidence>
<keyword evidence="6" id="KW-0966">Cell projection</keyword>
<evidence type="ECO:0000256" key="1">
    <source>
        <dbReference type="ARBA" id="ARBA00004514"/>
    </source>
</evidence>
<evidence type="ECO:0000256" key="2">
    <source>
        <dbReference type="ARBA" id="ARBA00022490"/>
    </source>
</evidence>
<keyword evidence="2" id="KW-0963">Cytoplasm</keyword>
<dbReference type="GO" id="GO:0044781">
    <property type="term" value="P:bacterial-type flagellum organization"/>
    <property type="evidence" value="ECO:0007669"/>
    <property type="project" value="UniProtKB-KW"/>
</dbReference>
<sequence>MMFAMSPIVRSYEELLVLSEQMFEAARASNWDALTDLQKVYMAEVERLRLLDHSAPFADAERLRRFQLLERILAYDARIRDLTNPRLAELGALLNNSRRQLELSNAYGA</sequence>
<keyword evidence="3" id="KW-1005">Bacterial flagellum biogenesis</keyword>
<organism evidence="6 7">
    <name type="scientific">Cupriavidus agavae</name>
    <dbReference type="NCBI Taxonomy" id="1001822"/>
    <lineage>
        <taxon>Bacteria</taxon>
        <taxon>Pseudomonadati</taxon>
        <taxon>Pseudomonadota</taxon>
        <taxon>Betaproteobacteria</taxon>
        <taxon>Burkholderiales</taxon>
        <taxon>Burkholderiaceae</taxon>
        <taxon>Cupriavidus</taxon>
    </lineage>
</organism>
<comment type="subcellular location">
    <subcellularLocation>
        <location evidence="1">Cytoplasm</location>
        <location evidence="1">Cytosol</location>
    </subcellularLocation>
</comment>
<protein>
    <recommendedName>
        <fullName evidence="5">Flagellar protein FliT</fullName>
    </recommendedName>
</protein>
<keyword evidence="4" id="KW-0143">Chaperone</keyword>
<comment type="caution">
    <text evidence="6">The sequence shown here is derived from an EMBL/GenBank/DDBJ whole genome shotgun (WGS) entry which is preliminary data.</text>
</comment>
<dbReference type="EMBL" id="SGXM01000010">
    <property type="protein sequence ID" value="RZT30834.1"/>
    <property type="molecule type" value="Genomic_DNA"/>
</dbReference>